<dbReference type="InterPro" id="IPR005467">
    <property type="entry name" value="His_kinase_dom"/>
</dbReference>
<keyword evidence="5" id="KW-0547">Nucleotide-binding</keyword>
<dbReference type="PANTHER" id="PTHR43065">
    <property type="entry name" value="SENSOR HISTIDINE KINASE"/>
    <property type="match status" value="1"/>
</dbReference>
<evidence type="ECO:0000256" key="5">
    <source>
        <dbReference type="ARBA" id="ARBA00022741"/>
    </source>
</evidence>
<dbReference type="PROSITE" id="PS50109">
    <property type="entry name" value="HIS_KIN"/>
    <property type="match status" value="1"/>
</dbReference>
<keyword evidence="4" id="KW-0808">Transferase</keyword>
<dbReference type="Pfam" id="PF13185">
    <property type="entry name" value="GAF_2"/>
    <property type="match status" value="1"/>
</dbReference>
<evidence type="ECO:0000256" key="4">
    <source>
        <dbReference type="ARBA" id="ARBA00022679"/>
    </source>
</evidence>
<dbReference type="SUPFAM" id="SSF55874">
    <property type="entry name" value="ATPase domain of HSP90 chaperone/DNA topoisomerase II/histidine kinase"/>
    <property type="match status" value="1"/>
</dbReference>
<dbReference type="EMBL" id="JAAZON010000326">
    <property type="protein sequence ID" value="NMC62988.1"/>
    <property type="molecule type" value="Genomic_DNA"/>
</dbReference>
<evidence type="ECO:0000256" key="8">
    <source>
        <dbReference type="ARBA" id="ARBA00023012"/>
    </source>
</evidence>
<keyword evidence="7" id="KW-0067">ATP-binding</keyword>
<evidence type="ECO:0000259" key="10">
    <source>
        <dbReference type="PROSITE" id="PS50109"/>
    </source>
</evidence>
<dbReference type="InterPro" id="IPR029016">
    <property type="entry name" value="GAF-like_dom_sf"/>
</dbReference>
<dbReference type="SUPFAM" id="SSF55781">
    <property type="entry name" value="GAF domain-like"/>
    <property type="match status" value="2"/>
</dbReference>
<dbReference type="Pfam" id="PF13492">
    <property type="entry name" value="GAF_3"/>
    <property type="match status" value="1"/>
</dbReference>
<keyword evidence="6" id="KW-0418">Kinase</keyword>
<name>A0A7X9FSB0_9DELT</name>
<gene>
    <name evidence="11" type="ORF">GYA55_07445</name>
</gene>
<dbReference type="Gene3D" id="1.10.287.130">
    <property type="match status" value="1"/>
</dbReference>
<protein>
    <recommendedName>
        <fullName evidence="2">histidine kinase</fullName>
        <ecNumber evidence="2">2.7.13.3</ecNumber>
    </recommendedName>
</protein>
<proteinExistence type="predicted"/>
<evidence type="ECO:0000313" key="12">
    <source>
        <dbReference type="Proteomes" id="UP000524246"/>
    </source>
</evidence>
<evidence type="ECO:0000256" key="2">
    <source>
        <dbReference type="ARBA" id="ARBA00012438"/>
    </source>
</evidence>
<keyword evidence="8" id="KW-0902">Two-component regulatory system</keyword>
<dbReference type="InterPro" id="IPR036890">
    <property type="entry name" value="HATPase_C_sf"/>
</dbReference>
<dbReference type="GO" id="GO:0000155">
    <property type="term" value="F:phosphorelay sensor kinase activity"/>
    <property type="evidence" value="ECO:0007669"/>
    <property type="project" value="InterPro"/>
</dbReference>
<dbReference type="PRINTS" id="PR00344">
    <property type="entry name" value="BCTRLSENSOR"/>
</dbReference>
<dbReference type="Gene3D" id="3.30.450.40">
    <property type="match status" value="2"/>
</dbReference>
<sequence length="691" mass="76977">MTDSINSAARTKNLLKLQNGRIEDLQKEKIFKLSTNSNLRSAIIMPLISEDMVGGVLFLARRSPREYSEEDLSIVQIACNQVAVRIKQAQYHIDERKAADSIGVLYRLSHELSKYLTPREVSEHAVRIISEEMPCRRIWLGVMNEQRTHVAGHAGFGPGIRQQIIQLQLELDLRHEFFDEAIESRKPVIVQPGQKMDCSGLEKIIRKLSPQAFVIVPLVSLGQVVGVLVLEPQNPSIFFGEGRLPLLMNIANEIATVLLGRRFEAKVADTEKMKMAGLLASGVSHNFNNLLQTIMGHASLIQMQSTPSSRIEDSARRIIEASGKGAALVNQLMTVSSRNIFSRKNISVNKLFQESRDFYKSVLGPEVSLEIDLEDGIPSVLADYSQIQQVITNLLLNSKDAIEGRRDGFVKLQTRRVRVASGEVSTDLAPGSYIRIDVQDNGRGMNEEVQSRCFEPFFTTKGRDPQSGVGLGGSGLGLSSAYSILRQHAGYIGVKSQEGSGTIFSIYLPLLHPAVEKEEILREESVSRKRADVHVFSSDMVVISAVKLSLDAFGLLNYVSSNSDDLKSEITGKEDFHGILIVDLDDSDIQINKIASKRGKVAKDLRCIFVGRDLERWQKFVQKFKHAEFVKKPLGAWSLHTSLSRLLSLREIGPLSKEIEVSKEAAPPKKKRRRTAKRNATGNGERDEEML</sequence>
<dbReference type="PANTHER" id="PTHR43065:SF46">
    <property type="entry name" value="C4-DICARBOXYLATE TRANSPORT SENSOR PROTEIN DCTB"/>
    <property type="match status" value="1"/>
</dbReference>
<reference evidence="11 12" key="1">
    <citation type="journal article" date="2020" name="Biotechnol. Biofuels">
        <title>New insights from the biogas microbiome by comprehensive genome-resolved metagenomics of nearly 1600 species originating from multiple anaerobic digesters.</title>
        <authorList>
            <person name="Campanaro S."/>
            <person name="Treu L."/>
            <person name="Rodriguez-R L.M."/>
            <person name="Kovalovszki A."/>
            <person name="Ziels R.M."/>
            <person name="Maus I."/>
            <person name="Zhu X."/>
            <person name="Kougias P.G."/>
            <person name="Basile A."/>
            <person name="Luo G."/>
            <person name="Schluter A."/>
            <person name="Konstantinidis K.T."/>
            <person name="Angelidaki I."/>
        </authorList>
    </citation>
    <scope>NUCLEOTIDE SEQUENCE [LARGE SCALE GENOMIC DNA]</scope>
    <source>
        <strain evidence="11">AS27yjCOA_65</strain>
    </source>
</reference>
<dbReference type="Proteomes" id="UP000524246">
    <property type="component" value="Unassembled WGS sequence"/>
</dbReference>
<dbReference type="InterPro" id="IPR003018">
    <property type="entry name" value="GAF"/>
</dbReference>
<dbReference type="AlphaFoldDB" id="A0A7X9FSB0"/>
<evidence type="ECO:0000256" key="9">
    <source>
        <dbReference type="SAM" id="MobiDB-lite"/>
    </source>
</evidence>
<dbReference type="SUPFAM" id="SSF47384">
    <property type="entry name" value="Homodimeric domain of signal transducing histidine kinase"/>
    <property type="match status" value="1"/>
</dbReference>
<feature type="domain" description="Histidine kinase" evidence="10">
    <location>
        <begin position="282"/>
        <end position="512"/>
    </location>
</feature>
<accession>A0A7X9FSB0</accession>
<comment type="caution">
    <text evidence="11">The sequence shown here is derived from an EMBL/GenBank/DDBJ whole genome shotgun (WGS) entry which is preliminary data.</text>
</comment>
<evidence type="ECO:0000256" key="1">
    <source>
        <dbReference type="ARBA" id="ARBA00000085"/>
    </source>
</evidence>
<organism evidence="11 12">
    <name type="scientific">SAR324 cluster bacterium</name>
    <dbReference type="NCBI Taxonomy" id="2024889"/>
    <lineage>
        <taxon>Bacteria</taxon>
        <taxon>Deltaproteobacteria</taxon>
        <taxon>SAR324 cluster</taxon>
    </lineage>
</organism>
<feature type="region of interest" description="Disordered" evidence="9">
    <location>
        <begin position="660"/>
        <end position="691"/>
    </location>
</feature>
<feature type="compositionally biased region" description="Basic residues" evidence="9">
    <location>
        <begin position="668"/>
        <end position="677"/>
    </location>
</feature>
<evidence type="ECO:0000256" key="6">
    <source>
        <dbReference type="ARBA" id="ARBA00022777"/>
    </source>
</evidence>
<dbReference type="CDD" id="cd00082">
    <property type="entry name" value="HisKA"/>
    <property type="match status" value="1"/>
</dbReference>
<dbReference type="InterPro" id="IPR004358">
    <property type="entry name" value="Sig_transdc_His_kin-like_C"/>
</dbReference>
<dbReference type="EC" id="2.7.13.3" evidence="2"/>
<comment type="catalytic activity">
    <reaction evidence="1">
        <text>ATP + protein L-histidine = ADP + protein N-phospho-L-histidine.</text>
        <dbReference type="EC" id="2.7.13.3"/>
    </reaction>
</comment>
<evidence type="ECO:0000313" key="11">
    <source>
        <dbReference type="EMBL" id="NMC62988.1"/>
    </source>
</evidence>
<keyword evidence="3" id="KW-0597">Phosphoprotein</keyword>
<dbReference type="GO" id="GO:0005524">
    <property type="term" value="F:ATP binding"/>
    <property type="evidence" value="ECO:0007669"/>
    <property type="project" value="UniProtKB-KW"/>
</dbReference>
<evidence type="ECO:0000256" key="7">
    <source>
        <dbReference type="ARBA" id="ARBA00022840"/>
    </source>
</evidence>
<evidence type="ECO:0000256" key="3">
    <source>
        <dbReference type="ARBA" id="ARBA00022553"/>
    </source>
</evidence>
<dbReference type="SMART" id="SM00387">
    <property type="entry name" value="HATPase_c"/>
    <property type="match status" value="1"/>
</dbReference>
<dbReference type="Pfam" id="PF02518">
    <property type="entry name" value="HATPase_c"/>
    <property type="match status" value="1"/>
</dbReference>
<dbReference type="InterPro" id="IPR036097">
    <property type="entry name" value="HisK_dim/P_sf"/>
</dbReference>
<dbReference type="Gene3D" id="3.30.565.10">
    <property type="entry name" value="Histidine kinase-like ATPase, C-terminal domain"/>
    <property type="match status" value="1"/>
</dbReference>
<dbReference type="InterPro" id="IPR003661">
    <property type="entry name" value="HisK_dim/P_dom"/>
</dbReference>
<dbReference type="InterPro" id="IPR003594">
    <property type="entry name" value="HATPase_dom"/>
</dbReference>
<dbReference type="Gene3D" id="3.40.50.2300">
    <property type="match status" value="1"/>
</dbReference>